<reference evidence="1 2" key="1">
    <citation type="submission" date="2019-03" db="EMBL/GenBank/DDBJ databases">
        <title>Nematode-trapping fungi genome.</title>
        <authorList>
            <person name="Vidal-Diez De Ulzurrun G."/>
        </authorList>
    </citation>
    <scope>NUCLEOTIDE SEQUENCE [LARGE SCALE GENOMIC DNA]</scope>
    <source>
        <strain evidence="1 2">TWF154</strain>
    </source>
</reference>
<name>A0A8H2HFJ0_ORBOL</name>
<evidence type="ECO:0000313" key="1">
    <source>
        <dbReference type="EMBL" id="TGJ64949.1"/>
    </source>
</evidence>
<proteinExistence type="predicted"/>
<accession>A0A8H2HFJ0</accession>
<sequence>MLVLFDRRTKAHVGDDGLPWSIFGVFEEDENVQVEKYSKRWRQKYLGIHCYLKNDYLGWNRTVLGAKERPDFSLATLVLTL</sequence>
<dbReference type="AlphaFoldDB" id="A0A8H2HFJ0"/>
<comment type="caution">
    <text evidence="1">The sequence shown here is derived from an EMBL/GenBank/DDBJ whole genome shotgun (WGS) entry which is preliminary data.</text>
</comment>
<evidence type="ECO:0000313" key="2">
    <source>
        <dbReference type="Proteomes" id="UP000297595"/>
    </source>
</evidence>
<dbReference type="EMBL" id="SOZJ01000006">
    <property type="protein sequence ID" value="TGJ64949.1"/>
    <property type="molecule type" value="Genomic_DNA"/>
</dbReference>
<organism evidence="1 2">
    <name type="scientific">Orbilia oligospora</name>
    <name type="common">Nematode-trapping fungus</name>
    <name type="synonym">Arthrobotrys oligospora</name>
    <dbReference type="NCBI Taxonomy" id="2813651"/>
    <lineage>
        <taxon>Eukaryota</taxon>
        <taxon>Fungi</taxon>
        <taxon>Dikarya</taxon>
        <taxon>Ascomycota</taxon>
        <taxon>Pezizomycotina</taxon>
        <taxon>Orbiliomycetes</taxon>
        <taxon>Orbiliales</taxon>
        <taxon>Orbiliaceae</taxon>
        <taxon>Orbilia</taxon>
    </lineage>
</organism>
<protein>
    <submittedName>
        <fullName evidence="1">Uncharacterized protein</fullName>
    </submittedName>
</protein>
<dbReference type="Proteomes" id="UP000297595">
    <property type="component" value="Unassembled WGS sequence"/>
</dbReference>
<gene>
    <name evidence="1" type="ORF">EYR41_008954</name>
</gene>